<feature type="region of interest" description="Disordered" evidence="1">
    <location>
        <begin position="83"/>
        <end position="142"/>
    </location>
</feature>
<evidence type="ECO:0000256" key="1">
    <source>
        <dbReference type="SAM" id="MobiDB-lite"/>
    </source>
</evidence>
<feature type="region of interest" description="Disordered" evidence="1">
    <location>
        <begin position="527"/>
        <end position="555"/>
    </location>
</feature>
<dbReference type="Proteomes" id="UP001152622">
    <property type="component" value="Chromosome 7"/>
</dbReference>
<gene>
    <name evidence="2" type="ORF">SKAU_G00224410</name>
</gene>
<feature type="compositionally biased region" description="Low complexity" evidence="1">
    <location>
        <begin position="118"/>
        <end position="131"/>
    </location>
</feature>
<proteinExistence type="predicted"/>
<evidence type="ECO:0000313" key="2">
    <source>
        <dbReference type="EMBL" id="KAJ8354874.1"/>
    </source>
</evidence>
<reference evidence="2" key="1">
    <citation type="journal article" date="2023" name="Science">
        <title>Genome structures resolve the early diversification of teleost fishes.</title>
        <authorList>
            <person name="Parey E."/>
            <person name="Louis A."/>
            <person name="Montfort J."/>
            <person name="Bouchez O."/>
            <person name="Roques C."/>
            <person name="Iampietro C."/>
            <person name="Lluch J."/>
            <person name="Castinel A."/>
            <person name="Donnadieu C."/>
            <person name="Desvignes T."/>
            <person name="Floi Bucao C."/>
            <person name="Jouanno E."/>
            <person name="Wen M."/>
            <person name="Mejri S."/>
            <person name="Dirks R."/>
            <person name="Jansen H."/>
            <person name="Henkel C."/>
            <person name="Chen W.J."/>
            <person name="Zahm M."/>
            <person name="Cabau C."/>
            <person name="Klopp C."/>
            <person name="Thompson A.W."/>
            <person name="Robinson-Rechavi M."/>
            <person name="Braasch I."/>
            <person name="Lecointre G."/>
            <person name="Bobe J."/>
            <person name="Postlethwait J.H."/>
            <person name="Berthelot C."/>
            <person name="Roest Crollius H."/>
            <person name="Guiguen Y."/>
        </authorList>
    </citation>
    <scope>NUCLEOTIDE SEQUENCE</scope>
    <source>
        <strain evidence="2">WJC10195</strain>
    </source>
</reference>
<sequence>MRPSSSLIYEPGAERGIPRGRDLFTFVTSAASHMMRTLQRPRKSRPSKRQVNHRRFLHNMIQGKFAEIEAANRQLSTAIFSREGEGTQASSPICVSTDQSDDTRGEESSTDMLPPTLPSVSTSLSLSQSSPDNTTPANQEESSSLWTFNLHLENTQEHLDPPFCHTFSTEMYDIDTEANQHTLQWGGWGIAEEEGCTTWRSFDPYKQSLDAQPGTNLQREPVKFDDVMKLTDNILDENINSFVENVKKCEVIRNSPESDSKQQYNAASLTPDIHTQNLNPMPTPTLESQSLSSCAFGSQTATNSHCSLTDMNNILENPQADTTDSFYLIDSDTREGKGCRDTLHPAETVWAPPSEDTVFEIPFDGTFLNTAFDMSNCSADDLICCLKASGKRNAGVRSSNDTNRSDLDYLPASFSQFDSLDRLRMNDGRESGDADGDLGIWDSWASDPTSISQTKTPVNSGVEGNDTFCKNYRTGYDTSSITGPVFLSSVYGSQGNSQSTLGGGEGQEIGSEVQGIVPSACLDPPLGLNTGLDQSSTSSGYHPVPPNPTSFPNSCSYDKTPSSCMRGGDYQNHTPFMDVAKFESQKPHAYQILTPPLDDYWLFDNILGEHETRGI</sequence>
<dbReference type="EMBL" id="JAINUF010000007">
    <property type="protein sequence ID" value="KAJ8354874.1"/>
    <property type="molecule type" value="Genomic_DNA"/>
</dbReference>
<organism evidence="2 3">
    <name type="scientific">Synaphobranchus kaupii</name>
    <name type="common">Kaup's arrowtooth eel</name>
    <dbReference type="NCBI Taxonomy" id="118154"/>
    <lineage>
        <taxon>Eukaryota</taxon>
        <taxon>Metazoa</taxon>
        <taxon>Chordata</taxon>
        <taxon>Craniata</taxon>
        <taxon>Vertebrata</taxon>
        <taxon>Euteleostomi</taxon>
        <taxon>Actinopterygii</taxon>
        <taxon>Neopterygii</taxon>
        <taxon>Teleostei</taxon>
        <taxon>Anguilliformes</taxon>
        <taxon>Synaphobranchidae</taxon>
        <taxon>Synaphobranchus</taxon>
    </lineage>
</organism>
<dbReference type="OrthoDB" id="8869808at2759"/>
<dbReference type="AlphaFoldDB" id="A0A9Q1IVT9"/>
<name>A0A9Q1IVT9_SYNKA</name>
<protein>
    <submittedName>
        <fullName evidence="2">Uncharacterized protein</fullName>
    </submittedName>
</protein>
<evidence type="ECO:0000313" key="3">
    <source>
        <dbReference type="Proteomes" id="UP001152622"/>
    </source>
</evidence>
<keyword evidence="3" id="KW-1185">Reference proteome</keyword>
<feature type="compositionally biased region" description="Polar residues" evidence="1">
    <location>
        <begin position="531"/>
        <end position="540"/>
    </location>
</feature>
<feature type="compositionally biased region" description="Polar residues" evidence="1">
    <location>
        <begin position="132"/>
        <end position="142"/>
    </location>
</feature>
<accession>A0A9Q1IVT9</accession>
<comment type="caution">
    <text evidence="2">The sequence shown here is derived from an EMBL/GenBank/DDBJ whole genome shotgun (WGS) entry which is preliminary data.</text>
</comment>
<feature type="compositionally biased region" description="Polar residues" evidence="1">
    <location>
        <begin position="87"/>
        <end position="98"/>
    </location>
</feature>